<evidence type="ECO:0000256" key="4">
    <source>
        <dbReference type="ARBA" id="ARBA00022679"/>
    </source>
</evidence>
<feature type="transmembrane region" description="Helical" evidence="8">
    <location>
        <begin position="204"/>
        <end position="223"/>
    </location>
</feature>
<protein>
    <submittedName>
        <fullName evidence="10">Phospholipid carrier-dependent glycosyltransferase</fullName>
    </submittedName>
</protein>
<evidence type="ECO:0000256" key="5">
    <source>
        <dbReference type="ARBA" id="ARBA00022692"/>
    </source>
</evidence>
<organism evidence="10 11">
    <name type="scientific">Leptospira kemamanensis</name>
    <dbReference type="NCBI Taxonomy" id="2484942"/>
    <lineage>
        <taxon>Bacteria</taxon>
        <taxon>Pseudomonadati</taxon>
        <taxon>Spirochaetota</taxon>
        <taxon>Spirochaetia</taxon>
        <taxon>Leptospirales</taxon>
        <taxon>Leptospiraceae</taxon>
        <taxon>Leptospira</taxon>
    </lineage>
</organism>
<evidence type="ECO:0000256" key="1">
    <source>
        <dbReference type="ARBA" id="ARBA00004651"/>
    </source>
</evidence>
<dbReference type="GO" id="GO:0010041">
    <property type="term" value="P:response to iron(III) ion"/>
    <property type="evidence" value="ECO:0007669"/>
    <property type="project" value="TreeGrafter"/>
</dbReference>
<comment type="subcellular location">
    <subcellularLocation>
        <location evidence="1">Cell membrane</location>
        <topology evidence="1">Multi-pass membrane protein</topology>
    </subcellularLocation>
</comment>
<evidence type="ECO:0000256" key="6">
    <source>
        <dbReference type="ARBA" id="ARBA00022989"/>
    </source>
</evidence>
<dbReference type="InterPro" id="IPR038731">
    <property type="entry name" value="RgtA/B/C-like"/>
</dbReference>
<feature type="transmembrane region" description="Helical" evidence="8">
    <location>
        <begin position="313"/>
        <end position="330"/>
    </location>
</feature>
<keyword evidence="11" id="KW-1185">Reference proteome</keyword>
<dbReference type="GO" id="GO:0009103">
    <property type="term" value="P:lipopolysaccharide biosynthetic process"/>
    <property type="evidence" value="ECO:0007669"/>
    <property type="project" value="TreeGrafter"/>
</dbReference>
<evidence type="ECO:0000256" key="2">
    <source>
        <dbReference type="ARBA" id="ARBA00022475"/>
    </source>
</evidence>
<keyword evidence="7 8" id="KW-0472">Membrane</keyword>
<sequence>MQFFTPKRTFFLLLFVLVVYLFWGNHSPLVDQDEAAYAGFAKTMVTSGDYLQMEFPYSEPHKKPPLHFWITSIFFQIFGTNEFVLRLFPALCILGTSLLTYHLASVMFNSRTALYAFSILSFSLYFPLNGKIALVDSLLVFFGMIGFVSLHHFLRTEKTVYAFLFWMSVSLGVLVKGPPILIFLGGTCFVLLFFTKIRPILWKLHPWFGLPLALSPILIWGTLSWQKDGGILIQWMIDWYILRRVTNPVFGQSGPPGTYFVLFVLTLFPWTRVYLSFLKEIFWRLISHLHAKEIKDSVFSSFRNGILLPLSPRSYLMVGLIFSWIFYEFLSSKLPSYPLSAYPILSILLAEQLSKKHNQIYLYRIYLTTAILMFCIIGFFLIPKFSEMRRETKLLADTIGNRLDPNETLYSFGGLGIPSFAFYLNRPIKEIQMDQLFLIQGKILLTDSDKIMLDALGMKTLPIGEPISIYVYDRNKSLKLRLVKKMP</sequence>
<keyword evidence="3" id="KW-0328">Glycosyltransferase</keyword>
<keyword evidence="6 8" id="KW-1133">Transmembrane helix</keyword>
<evidence type="ECO:0000256" key="8">
    <source>
        <dbReference type="SAM" id="Phobius"/>
    </source>
</evidence>
<dbReference type="PANTHER" id="PTHR33908">
    <property type="entry name" value="MANNOSYLTRANSFERASE YKCB-RELATED"/>
    <property type="match status" value="1"/>
</dbReference>
<dbReference type="OrthoDB" id="318261at2"/>
<evidence type="ECO:0000313" key="10">
    <source>
        <dbReference type="EMBL" id="TGL47232.1"/>
    </source>
</evidence>
<gene>
    <name evidence="10" type="ORF">EHQ59_16540</name>
</gene>
<reference evidence="10" key="1">
    <citation type="journal article" date="2019" name="PLoS Negl. Trop. Dis.">
        <title>Revisiting the worldwide diversity of Leptospira species in the environment.</title>
        <authorList>
            <person name="Vincent A.T."/>
            <person name="Schiettekatte O."/>
            <person name="Bourhy P."/>
            <person name="Veyrier F.J."/>
            <person name="Picardeau M."/>
        </authorList>
    </citation>
    <scope>NUCLEOTIDE SEQUENCE [LARGE SCALE GENOMIC DNA]</scope>
    <source>
        <strain evidence="10">201702454</strain>
    </source>
</reference>
<feature type="transmembrane region" description="Helical" evidence="8">
    <location>
        <begin position="257"/>
        <end position="275"/>
    </location>
</feature>
<feature type="domain" description="Glycosyltransferase RgtA/B/C/D-like" evidence="9">
    <location>
        <begin position="62"/>
        <end position="220"/>
    </location>
</feature>
<evidence type="ECO:0000313" key="11">
    <source>
        <dbReference type="Proteomes" id="UP000297609"/>
    </source>
</evidence>
<keyword evidence="4 10" id="KW-0808">Transferase</keyword>
<keyword evidence="5 8" id="KW-0812">Transmembrane</keyword>
<feature type="transmembrane region" description="Helical" evidence="8">
    <location>
        <begin position="361"/>
        <end position="382"/>
    </location>
</feature>
<dbReference type="Pfam" id="PF13231">
    <property type="entry name" value="PMT_2"/>
    <property type="match status" value="1"/>
</dbReference>
<dbReference type="Proteomes" id="UP000297609">
    <property type="component" value="Unassembled WGS sequence"/>
</dbReference>
<feature type="transmembrane region" description="Helical" evidence="8">
    <location>
        <begin position="132"/>
        <end position="150"/>
    </location>
</feature>
<dbReference type="GO" id="GO:0016763">
    <property type="term" value="F:pentosyltransferase activity"/>
    <property type="evidence" value="ECO:0007669"/>
    <property type="project" value="TreeGrafter"/>
</dbReference>
<evidence type="ECO:0000256" key="7">
    <source>
        <dbReference type="ARBA" id="ARBA00023136"/>
    </source>
</evidence>
<feature type="transmembrane region" description="Helical" evidence="8">
    <location>
        <begin position="83"/>
        <end position="101"/>
    </location>
</feature>
<feature type="transmembrane region" description="Helical" evidence="8">
    <location>
        <begin position="159"/>
        <end position="175"/>
    </location>
</feature>
<name>A0A4R9JP09_9LEPT</name>
<evidence type="ECO:0000259" key="9">
    <source>
        <dbReference type="Pfam" id="PF13231"/>
    </source>
</evidence>
<dbReference type="PANTHER" id="PTHR33908:SF3">
    <property type="entry name" value="UNDECAPRENYL PHOSPHATE-ALPHA-4-AMINO-4-DEOXY-L-ARABINOSE ARABINOSYL TRANSFERASE"/>
    <property type="match status" value="1"/>
</dbReference>
<dbReference type="GO" id="GO:0005886">
    <property type="term" value="C:plasma membrane"/>
    <property type="evidence" value="ECO:0007669"/>
    <property type="project" value="UniProtKB-SubCell"/>
</dbReference>
<dbReference type="InterPro" id="IPR050297">
    <property type="entry name" value="LipidA_mod_glycosyltrf_83"/>
</dbReference>
<dbReference type="EMBL" id="RQGG01000050">
    <property type="protein sequence ID" value="TGL47232.1"/>
    <property type="molecule type" value="Genomic_DNA"/>
</dbReference>
<proteinExistence type="predicted"/>
<evidence type="ECO:0000256" key="3">
    <source>
        <dbReference type="ARBA" id="ARBA00022676"/>
    </source>
</evidence>
<dbReference type="AlphaFoldDB" id="A0A4R9JP09"/>
<accession>A0A4R9JP09</accession>
<comment type="caution">
    <text evidence="10">The sequence shown here is derived from an EMBL/GenBank/DDBJ whole genome shotgun (WGS) entry which is preliminary data.</text>
</comment>
<keyword evidence="2" id="KW-1003">Cell membrane</keyword>
<dbReference type="RefSeq" id="WP_135620954.1">
    <property type="nucleotide sequence ID" value="NZ_RQGG01000050.1"/>
</dbReference>